<accession>A0A1M6XBB0</accession>
<keyword evidence="5 8" id="KW-0694">RNA-binding</keyword>
<comment type="similarity">
    <text evidence="3 9">Belongs to the pseudouridine synthase RluA family.</text>
</comment>
<dbReference type="NCBIfam" id="TIGR00005">
    <property type="entry name" value="rluA_subfam"/>
    <property type="match status" value="1"/>
</dbReference>
<dbReference type="SUPFAM" id="SSF55120">
    <property type="entry name" value="Pseudouridine synthase"/>
    <property type="match status" value="1"/>
</dbReference>
<dbReference type="OrthoDB" id="9807829at2"/>
<sequence length="315" mass="34975">MADGRDVQWVEVTEGQAGQRVDNFLMTRLKGAPRSLIYRIVRKGEVRVNKKRVKADSRLATGDVVRIPPLKLAPREAVREVSDNLRNLLAGSVLLEGRDWLVINKPSGLAVHGGSGVKIGLIEALRQVREDLDFLELVHRLDRDTSGCLLLAKSRPALLTLNAALKRHEMTKRYLALVAGRWPARRDFVSARLDRFDAGNGERRVRVDANGKVARTRFAVRETFAGATLMEAEPVTGRTHQIRVHAAHAGHPLLGDDKYGSREGQRLAARWELSRLFLHASSLTFPEPTSGKPVQIRAPLGASLDAVLERARQAR</sequence>
<evidence type="ECO:0000256" key="9">
    <source>
        <dbReference type="RuleBase" id="RU362028"/>
    </source>
</evidence>
<evidence type="ECO:0000256" key="8">
    <source>
        <dbReference type="PROSITE-ProRule" id="PRU00182"/>
    </source>
</evidence>
<protein>
    <recommendedName>
        <fullName evidence="9">Pseudouridine synthase</fullName>
        <ecNumber evidence="9">5.4.99.-</ecNumber>
    </recommendedName>
</protein>
<dbReference type="RefSeq" id="WP_064698786.1">
    <property type="nucleotide sequence ID" value="NZ_BDEO01000002.1"/>
</dbReference>
<comment type="function">
    <text evidence="2">Responsible for synthesis of pseudouridine from uracil at positions 955, 2504 and 2580 in 23S ribosomal RNA.</text>
</comment>
<evidence type="ECO:0000256" key="6">
    <source>
        <dbReference type="ARBA" id="ARBA00023235"/>
    </source>
</evidence>
<evidence type="ECO:0000313" key="11">
    <source>
        <dbReference type="EMBL" id="SHL03257.1"/>
    </source>
</evidence>
<dbReference type="Gene3D" id="3.30.2350.10">
    <property type="entry name" value="Pseudouridine synthase"/>
    <property type="match status" value="1"/>
</dbReference>
<name>A0A1M6XBB0_9GAMM</name>
<evidence type="ECO:0000256" key="5">
    <source>
        <dbReference type="ARBA" id="ARBA00022884"/>
    </source>
</evidence>
<dbReference type="GO" id="GO:0003723">
    <property type="term" value="F:RNA binding"/>
    <property type="evidence" value="ECO:0007669"/>
    <property type="project" value="UniProtKB-KW"/>
</dbReference>
<reference evidence="12" key="1">
    <citation type="submission" date="2016-11" db="EMBL/GenBank/DDBJ databases">
        <authorList>
            <person name="Varghese N."/>
            <person name="Submissions S."/>
        </authorList>
    </citation>
    <scope>NUCLEOTIDE SEQUENCE [LARGE SCALE GENOMIC DNA]</scope>
    <source>
        <strain evidence="12">ALO Sharm</strain>
    </source>
</reference>
<dbReference type="CDD" id="cd02869">
    <property type="entry name" value="PseudoU_synth_RluA_like"/>
    <property type="match status" value="1"/>
</dbReference>
<dbReference type="Pfam" id="PF00849">
    <property type="entry name" value="PseudoU_synth_2"/>
    <property type="match status" value="1"/>
</dbReference>
<evidence type="ECO:0000313" key="12">
    <source>
        <dbReference type="Proteomes" id="UP000184248"/>
    </source>
</evidence>
<dbReference type="InterPro" id="IPR036986">
    <property type="entry name" value="S4_RNA-bd_sf"/>
</dbReference>
<dbReference type="CDD" id="cd00165">
    <property type="entry name" value="S4"/>
    <property type="match status" value="1"/>
</dbReference>
<dbReference type="GO" id="GO:0160141">
    <property type="term" value="F:23S rRNA pseudouridine(955/2504/2580) synthase activity"/>
    <property type="evidence" value="ECO:0007669"/>
    <property type="project" value="UniProtKB-EC"/>
</dbReference>
<dbReference type="Pfam" id="PF01479">
    <property type="entry name" value="S4"/>
    <property type="match status" value="1"/>
</dbReference>
<dbReference type="PANTHER" id="PTHR21600:SF92">
    <property type="entry name" value="RIBOSOMAL LARGE SUBUNIT PSEUDOURIDINE SYNTHASE C"/>
    <property type="match status" value="1"/>
</dbReference>
<dbReference type="EMBL" id="FRAL01000007">
    <property type="protein sequence ID" value="SHL03257.1"/>
    <property type="molecule type" value="Genomic_DNA"/>
</dbReference>
<dbReference type="InterPro" id="IPR050188">
    <property type="entry name" value="RluA_PseudoU_synthase"/>
</dbReference>
<evidence type="ECO:0000256" key="1">
    <source>
        <dbReference type="ARBA" id="ARBA00000381"/>
    </source>
</evidence>
<dbReference type="Proteomes" id="UP000184248">
    <property type="component" value="Unassembled WGS sequence"/>
</dbReference>
<comment type="catalytic activity">
    <reaction evidence="1">
        <text>uridine(955/2504/2580) in 23S rRNA = pseudouridine(955/2504/2580) in 23S rRNA</text>
        <dbReference type="Rhea" id="RHEA:42528"/>
        <dbReference type="Rhea" id="RHEA-COMP:10099"/>
        <dbReference type="Rhea" id="RHEA-COMP:10100"/>
        <dbReference type="ChEBI" id="CHEBI:65314"/>
        <dbReference type="ChEBI" id="CHEBI:65315"/>
        <dbReference type="EC" id="5.4.99.24"/>
    </reaction>
</comment>
<keyword evidence="12" id="KW-1185">Reference proteome</keyword>
<dbReference type="PANTHER" id="PTHR21600">
    <property type="entry name" value="MITOCHONDRIAL RNA PSEUDOURIDINE SYNTHASE"/>
    <property type="match status" value="1"/>
</dbReference>
<dbReference type="SUPFAM" id="SSF55174">
    <property type="entry name" value="Alpha-L RNA-binding motif"/>
    <property type="match status" value="1"/>
</dbReference>
<dbReference type="InterPro" id="IPR006145">
    <property type="entry name" value="PsdUridine_synth_RsuA/RluA"/>
</dbReference>
<feature type="active site" evidence="7">
    <location>
        <position position="142"/>
    </location>
</feature>
<keyword evidence="4" id="KW-0698">rRNA processing</keyword>
<dbReference type="InterPro" id="IPR002942">
    <property type="entry name" value="S4_RNA-bd"/>
</dbReference>
<dbReference type="GO" id="GO:0000455">
    <property type="term" value="P:enzyme-directed rRNA pseudouridine synthesis"/>
    <property type="evidence" value="ECO:0007669"/>
    <property type="project" value="UniProtKB-ARBA"/>
</dbReference>
<evidence type="ECO:0000256" key="7">
    <source>
        <dbReference type="PIRSR" id="PIRSR606225-1"/>
    </source>
</evidence>
<evidence type="ECO:0000259" key="10">
    <source>
        <dbReference type="SMART" id="SM00363"/>
    </source>
</evidence>
<evidence type="ECO:0000256" key="2">
    <source>
        <dbReference type="ARBA" id="ARBA00002876"/>
    </source>
</evidence>
<dbReference type="Gene3D" id="3.10.290.10">
    <property type="entry name" value="RNA-binding S4 domain"/>
    <property type="match status" value="1"/>
</dbReference>
<dbReference type="PROSITE" id="PS50889">
    <property type="entry name" value="S4"/>
    <property type="match status" value="1"/>
</dbReference>
<dbReference type="InterPro" id="IPR020103">
    <property type="entry name" value="PsdUridine_synth_cat_dom_sf"/>
</dbReference>
<feature type="domain" description="RNA-binding S4" evidence="10">
    <location>
        <begin position="19"/>
        <end position="86"/>
    </location>
</feature>
<dbReference type="PROSITE" id="PS01129">
    <property type="entry name" value="PSI_RLU"/>
    <property type="match status" value="1"/>
</dbReference>
<organism evidence="11 12">
    <name type="scientific">Halomonas caseinilytica</name>
    <dbReference type="NCBI Taxonomy" id="438744"/>
    <lineage>
        <taxon>Bacteria</taxon>
        <taxon>Pseudomonadati</taxon>
        <taxon>Pseudomonadota</taxon>
        <taxon>Gammaproteobacteria</taxon>
        <taxon>Oceanospirillales</taxon>
        <taxon>Halomonadaceae</taxon>
        <taxon>Halomonas</taxon>
    </lineage>
</organism>
<comment type="catalytic activity">
    <reaction evidence="9">
        <text>a uridine in RNA = a pseudouridine in RNA</text>
        <dbReference type="Rhea" id="RHEA:48348"/>
        <dbReference type="Rhea" id="RHEA-COMP:12068"/>
        <dbReference type="Rhea" id="RHEA-COMP:12069"/>
        <dbReference type="ChEBI" id="CHEBI:65314"/>
        <dbReference type="ChEBI" id="CHEBI:65315"/>
    </reaction>
</comment>
<dbReference type="SMART" id="SM00363">
    <property type="entry name" value="S4"/>
    <property type="match status" value="1"/>
</dbReference>
<evidence type="ECO:0000256" key="3">
    <source>
        <dbReference type="ARBA" id="ARBA00010876"/>
    </source>
</evidence>
<dbReference type="InterPro" id="IPR006225">
    <property type="entry name" value="PsdUridine_synth_RluC/D"/>
</dbReference>
<proteinExistence type="inferred from homology"/>
<evidence type="ECO:0000256" key="4">
    <source>
        <dbReference type="ARBA" id="ARBA00022552"/>
    </source>
</evidence>
<dbReference type="EC" id="5.4.99.-" evidence="9"/>
<dbReference type="InterPro" id="IPR006224">
    <property type="entry name" value="PsdUridine_synth_RluA-like_CS"/>
</dbReference>
<gene>
    <name evidence="11" type="ORF">SAMN05192556_10794</name>
</gene>
<keyword evidence="6 9" id="KW-0413">Isomerase</keyword>
<dbReference type="AlphaFoldDB" id="A0A1M6XBB0"/>